<reference evidence="1" key="1">
    <citation type="submission" date="2018-11" db="EMBL/GenBank/DDBJ databases">
        <authorList>
            <person name="Alioto T."/>
            <person name="Alioto T."/>
        </authorList>
    </citation>
    <scope>NUCLEOTIDE SEQUENCE</scope>
</reference>
<evidence type="ECO:0008006" key="3">
    <source>
        <dbReference type="Google" id="ProtNLM"/>
    </source>
</evidence>
<sequence>MDRNSRNDENDSAENVHGLRKMKYWEKYGVKRFLYPGRRRYPPLVYQSEDGGIIISNDVFGLTIKQFEEMYKACLVRRKAHEQFWNGNDLKVKCLYDYLVKTLGTEIDIRKRQQLFIIQDIIQNAMKLNSGSNTIEISSGSLAEGIDLPGSDRDIMFVMKTVDVIPNVKNIKHAIHRTTLLMETDNDHPGFIRLRLIAGGDGETNFITCESFESSRNGLYLSVTKFINNINQKFPHLQLSSHGPCLSDKHQTIDCILST</sequence>
<dbReference type="AlphaFoldDB" id="A0A8B6FG73"/>
<organism evidence="1 2">
    <name type="scientific">Mytilus galloprovincialis</name>
    <name type="common">Mediterranean mussel</name>
    <dbReference type="NCBI Taxonomy" id="29158"/>
    <lineage>
        <taxon>Eukaryota</taxon>
        <taxon>Metazoa</taxon>
        <taxon>Spiralia</taxon>
        <taxon>Lophotrochozoa</taxon>
        <taxon>Mollusca</taxon>
        <taxon>Bivalvia</taxon>
        <taxon>Autobranchia</taxon>
        <taxon>Pteriomorphia</taxon>
        <taxon>Mytilida</taxon>
        <taxon>Mytiloidea</taxon>
        <taxon>Mytilidae</taxon>
        <taxon>Mytilinae</taxon>
        <taxon>Mytilus</taxon>
    </lineage>
</organism>
<accession>A0A8B6FG73</accession>
<protein>
    <recommendedName>
        <fullName evidence="3">Mab-21-like nucleotidyltransferase domain-containing protein</fullName>
    </recommendedName>
</protein>
<gene>
    <name evidence="1" type="ORF">MGAL_10B002138</name>
</gene>
<keyword evidence="2" id="KW-1185">Reference proteome</keyword>
<evidence type="ECO:0000313" key="1">
    <source>
        <dbReference type="EMBL" id="VDI49342.1"/>
    </source>
</evidence>
<proteinExistence type="predicted"/>
<comment type="caution">
    <text evidence="1">The sequence shown here is derived from an EMBL/GenBank/DDBJ whole genome shotgun (WGS) entry which is preliminary data.</text>
</comment>
<dbReference type="Proteomes" id="UP000596742">
    <property type="component" value="Unassembled WGS sequence"/>
</dbReference>
<evidence type="ECO:0000313" key="2">
    <source>
        <dbReference type="Proteomes" id="UP000596742"/>
    </source>
</evidence>
<name>A0A8B6FG73_MYTGA</name>
<dbReference type="EMBL" id="UYJE01006824">
    <property type="protein sequence ID" value="VDI49342.1"/>
    <property type="molecule type" value="Genomic_DNA"/>
</dbReference>